<evidence type="ECO:0000259" key="4">
    <source>
        <dbReference type="Pfam" id="PF07580"/>
    </source>
</evidence>
<accession>A0A3E3E3Z5</accession>
<feature type="coiled-coil region" evidence="1">
    <location>
        <begin position="50"/>
        <end position="77"/>
    </location>
</feature>
<evidence type="ECO:0000256" key="1">
    <source>
        <dbReference type="SAM" id="Coils"/>
    </source>
</evidence>
<reference evidence="5 6" key="1">
    <citation type="submission" date="2018-08" db="EMBL/GenBank/DDBJ databases">
        <title>A genome reference for cultivated species of the human gut microbiota.</title>
        <authorList>
            <person name="Zou Y."/>
            <person name="Xue W."/>
            <person name="Luo G."/>
        </authorList>
    </citation>
    <scope>NUCLEOTIDE SEQUENCE [LARGE SCALE GENOMIC DNA]</scope>
    <source>
        <strain evidence="5 6">OM06-4</strain>
    </source>
</reference>
<gene>
    <name evidence="5" type="ORF">DXB93_19180</name>
</gene>
<feature type="transmembrane region" description="Helical" evidence="3">
    <location>
        <begin position="1248"/>
        <end position="1266"/>
    </location>
</feature>
<protein>
    <recommendedName>
        <fullName evidence="4">Peptidase M26 C-terminal domain-containing protein</fullName>
    </recommendedName>
</protein>
<organism evidence="5 6">
    <name type="scientific">Thomasclavelia ramosa</name>
    <dbReference type="NCBI Taxonomy" id="1547"/>
    <lineage>
        <taxon>Bacteria</taxon>
        <taxon>Bacillati</taxon>
        <taxon>Bacillota</taxon>
        <taxon>Erysipelotrichia</taxon>
        <taxon>Erysipelotrichales</taxon>
        <taxon>Coprobacillaceae</taxon>
        <taxon>Thomasclavelia</taxon>
    </lineage>
</organism>
<evidence type="ECO:0000313" key="6">
    <source>
        <dbReference type="Proteomes" id="UP000261032"/>
    </source>
</evidence>
<dbReference type="GO" id="GO:0008270">
    <property type="term" value="F:zinc ion binding"/>
    <property type="evidence" value="ECO:0007669"/>
    <property type="project" value="InterPro"/>
</dbReference>
<evidence type="ECO:0000256" key="2">
    <source>
        <dbReference type="SAM" id="MobiDB-lite"/>
    </source>
</evidence>
<feature type="region of interest" description="Disordered" evidence="2">
    <location>
        <begin position="1118"/>
        <end position="1143"/>
    </location>
</feature>
<feature type="compositionally biased region" description="Polar residues" evidence="2">
    <location>
        <begin position="1225"/>
        <end position="1240"/>
    </location>
</feature>
<keyword evidence="3" id="KW-1133">Transmembrane helix</keyword>
<feature type="domain" description="Peptidase M26 C-terminal" evidence="4">
    <location>
        <begin position="225"/>
        <end position="826"/>
    </location>
</feature>
<evidence type="ECO:0000313" key="5">
    <source>
        <dbReference type="EMBL" id="RGD76056.1"/>
    </source>
</evidence>
<keyword evidence="3" id="KW-0812">Transmembrane</keyword>
<proteinExistence type="predicted"/>
<dbReference type="GO" id="GO:0005576">
    <property type="term" value="C:extracellular region"/>
    <property type="evidence" value="ECO:0007669"/>
    <property type="project" value="InterPro"/>
</dbReference>
<dbReference type="EMBL" id="QUSL01000084">
    <property type="protein sequence ID" value="RGD76056.1"/>
    <property type="molecule type" value="Genomic_DNA"/>
</dbReference>
<sequence>MKNNYLSEKGRQMLFKKIENKRKIFAICLIVSMIFGQASISYAFDSSDRDLNAQNSADEAQKQIEESELKNAALVEDTKNGRSINQDVDLGGLEGATKNYALEAKALKKAPDTATENQTGLKDAQEPLPDEIKKIEFTDSELLDTLGIREGREYVIKAINLAKADGKVWKDLTNEEKEAYYNKAKAIILKETIENNIYLSKFNEIKNDVIPYLDELHVSPKSEDFVRKNKHHFVMGLAYLEKLYSVSIDDTGKTLKDKLYDNLTEHDRLQAVINLGKQSSTALDYRQISTLYNNVISVNFKKDADFKTFLINSVGEVNKDAWFENNLKPLKYIDKDMKKGLFDRFADYPRTLNHILPLLNLPKESIYLIVNDASITYGLYDTYVYKNNASDEENLVKKLNEVGEAQKNHIKIWESLSNNLIPNRNTVVKDALRTKKAEDEKVYEADSRYTSKNTWAGQYETIGLREFFTPLNMYSPFINAGAVAENPSDIRMLINRALDFRGLSAYSHELIHLYNKEYLQGYERRLDTQPELYPRGLLESFENDAPIFGLNLIYENRNWMNSSYKQFTETPNIEDNIKNYMHNQLDLIYSLEIIEANELIKREDKADYLKKLTQANGPKTQAIDTFLSVSNIDLKSVNDFVDNDLVVKRYDYSKRTPDQSHAENNDYHTISLFSSFYAGSENPNGSVGDVSLRRLAFELLGEFGYTNGFVPYISNKYIKDGALTDSDILPKIFNDKYTSMKAFKKEMYNQRVKNLDKIKDVSFEYGGKTYKKADIERLMKEAIEKDKNLNGQNPTNYTFASNVEKLKKSIYSAYKKETRDFRDNIYNTEEPEANKSKLEKVLKSAVDAKKDIKTSTDGKDVEPTDKWATAEAMKALDEAIAESKKVDEDENAKQTDVDAQKDKLEKAIEKFKKSVKEGLKVKKANKSELEKVLKSAADAKKDIKTSTDGKDVEPTDKWATAEAMKALDEAIAESKKVDEDENAKQTDVDAQKDKLEKAIEKFKKSVKEGLKVKKANKSELEKVLKSAADAKKDIKTSTDGKDVEPTDKWATAEAMKALDEAIAESKKVDEDENAKQTDVDAQKDKLEKAIEKFKKSVKEGLKVKKANKSELEKVLKSAADAKKDIKTSTDGKDVEPTDKWATAEAMKALDEAIAEAKKVNEDENAKQSDVDAQKDKLEKAIEKFKKSVKEGLKVNEPSETNPNPDVKNPSEINTDKVQNDKSKDSANSVKNKTVRPNNGVKTGDTVNVMGYIGLGSVALGAVYIIARKKRSL</sequence>
<dbReference type="Gene3D" id="1.20.1270.90">
    <property type="entry name" value="AF1782-like"/>
    <property type="match status" value="4"/>
</dbReference>
<feature type="compositionally biased region" description="Basic and acidic residues" evidence="2">
    <location>
        <begin position="1213"/>
        <end position="1224"/>
    </location>
</feature>
<dbReference type="InterPro" id="IPR011505">
    <property type="entry name" value="Peptidase_M26_C_dom"/>
</dbReference>
<feature type="compositionally biased region" description="Basic and acidic residues" evidence="2">
    <location>
        <begin position="1118"/>
        <end position="1138"/>
    </location>
</feature>
<comment type="caution">
    <text evidence="5">The sequence shown here is derived from an EMBL/GenBank/DDBJ whole genome shotgun (WGS) entry which is preliminary data.</text>
</comment>
<keyword evidence="1" id="KW-0175">Coiled coil</keyword>
<dbReference type="AlphaFoldDB" id="A0A3E3E3Z5"/>
<keyword evidence="3" id="KW-0472">Membrane</keyword>
<dbReference type="RefSeq" id="WP_117582748.1">
    <property type="nucleotide sequence ID" value="NZ_QUSL01000084.1"/>
</dbReference>
<dbReference type="Pfam" id="PF07580">
    <property type="entry name" value="Peptidase_M26_C"/>
    <property type="match status" value="1"/>
</dbReference>
<name>A0A3E3E3Z5_9FIRM</name>
<evidence type="ECO:0000256" key="3">
    <source>
        <dbReference type="SAM" id="Phobius"/>
    </source>
</evidence>
<dbReference type="Proteomes" id="UP000261032">
    <property type="component" value="Unassembled WGS sequence"/>
</dbReference>
<dbReference type="GO" id="GO:0004222">
    <property type="term" value="F:metalloendopeptidase activity"/>
    <property type="evidence" value="ECO:0007669"/>
    <property type="project" value="InterPro"/>
</dbReference>
<feature type="region of interest" description="Disordered" evidence="2">
    <location>
        <begin position="1188"/>
        <end position="1240"/>
    </location>
</feature>